<keyword evidence="3" id="KW-1185">Reference proteome</keyword>
<proteinExistence type="predicted"/>
<dbReference type="Proteomes" id="UP001175227">
    <property type="component" value="Unassembled WGS sequence"/>
</dbReference>
<feature type="region of interest" description="Disordered" evidence="1">
    <location>
        <begin position="82"/>
        <end position="102"/>
    </location>
</feature>
<feature type="compositionally biased region" description="Basic and acidic residues" evidence="1">
    <location>
        <begin position="92"/>
        <end position="102"/>
    </location>
</feature>
<evidence type="ECO:0000256" key="1">
    <source>
        <dbReference type="SAM" id="MobiDB-lite"/>
    </source>
</evidence>
<gene>
    <name evidence="2" type="ORF">IW261DRAFT_1424537</name>
</gene>
<accession>A0AA39NV31</accession>
<protein>
    <submittedName>
        <fullName evidence="2">Uncharacterized protein</fullName>
    </submittedName>
</protein>
<comment type="caution">
    <text evidence="2">The sequence shown here is derived from an EMBL/GenBank/DDBJ whole genome shotgun (WGS) entry which is preliminary data.</text>
</comment>
<reference evidence="2" key="1">
    <citation type="submission" date="2023-06" db="EMBL/GenBank/DDBJ databases">
        <authorList>
            <consortium name="Lawrence Berkeley National Laboratory"/>
            <person name="Ahrendt S."/>
            <person name="Sahu N."/>
            <person name="Indic B."/>
            <person name="Wong-Bajracharya J."/>
            <person name="Merenyi Z."/>
            <person name="Ke H.-M."/>
            <person name="Monk M."/>
            <person name="Kocsube S."/>
            <person name="Drula E."/>
            <person name="Lipzen A."/>
            <person name="Balint B."/>
            <person name="Henrissat B."/>
            <person name="Andreopoulos B."/>
            <person name="Martin F.M."/>
            <person name="Harder C.B."/>
            <person name="Rigling D."/>
            <person name="Ford K.L."/>
            <person name="Foster G.D."/>
            <person name="Pangilinan J."/>
            <person name="Papanicolaou A."/>
            <person name="Barry K."/>
            <person name="LaButti K."/>
            <person name="Viragh M."/>
            <person name="Koriabine M."/>
            <person name="Yan M."/>
            <person name="Riley R."/>
            <person name="Champramary S."/>
            <person name="Plett K.L."/>
            <person name="Tsai I.J."/>
            <person name="Slot J."/>
            <person name="Sipos G."/>
            <person name="Plett J."/>
            <person name="Nagy L.G."/>
            <person name="Grigoriev I.V."/>
        </authorList>
    </citation>
    <scope>NUCLEOTIDE SEQUENCE</scope>
    <source>
        <strain evidence="2">ICMP 16352</strain>
    </source>
</reference>
<sequence>MSWIWYSSHLGDVPGGVEECIPYSCLQTHARAHRWCEECKLLKVEMECLKCTLKHNTNLWLSRAKSAAEGVALINASEGADFRGHGNTQNSERGRERCLQSQ</sequence>
<name>A0AA39NV31_9AGAR</name>
<organism evidence="2 3">
    <name type="scientific">Armillaria novae-zelandiae</name>
    <dbReference type="NCBI Taxonomy" id="153914"/>
    <lineage>
        <taxon>Eukaryota</taxon>
        <taxon>Fungi</taxon>
        <taxon>Dikarya</taxon>
        <taxon>Basidiomycota</taxon>
        <taxon>Agaricomycotina</taxon>
        <taxon>Agaricomycetes</taxon>
        <taxon>Agaricomycetidae</taxon>
        <taxon>Agaricales</taxon>
        <taxon>Marasmiineae</taxon>
        <taxon>Physalacriaceae</taxon>
        <taxon>Armillaria</taxon>
    </lineage>
</organism>
<evidence type="ECO:0000313" key="2">
    <source>
        <dbReference type="EMBL" id="KAK0472144.1"/>
    </source>
</evidence>
<dbReference type="EMBL" id="JAUEPR010000043">
    <property type="protein sequence ID" value="KAK0472144.1"/>
    <property type="molecule type" value="Genomic_DNA"/>
</dbReference>
<dbReference type="AlphaFoldDB" id="A0AA39NV31"/>
<evidence type="ECO:0000313" key="3">
    <source>
        <dbReference type="Proteomes" id="UP001175227"/>
    </source>
</evidence>